<gene>
    <name evidence="2" type="ordered locus">Sfum_2506</name>
</gene>
<dbReference type="EMBL" id="CP000478">
    <property type="protein sequence ID" value="ABK18184.1"/>
    <property type="molecule type" value="Genomic_DNA"/>
</dbReference>
<evidence type="ECO:0000256" key="1">
    <source>
        <dbReference type="SAM" id="Coils"/>
    </source>
</evidence>
<reference evidence="2 3" key="1">
    <citation type="submission" date="2006-10" db="EMBL/GenBank/DDBJ databases">
        <title>Complete sequence of Syntrophobacter fumaroxidans MPOB.</title>
        <authorList>
            <consortium name="US DOE Joint Genome Institute"/>
            <person name="Copeland A."/>
            <person name="Lucas S."/>
            <person name="Lapidus A."/>
            <person name="Barry K."/>
            <person name="Detter J.C."/>
            <person name="Glavina del Rio T."/>
            <person name="Hammon N."/>
            <person name="Israni S."/>
            <person name="Pitluck S."/>
            <person name="Goltsman E.G."/>
            <person name="Martinez M."/>
            <person name="Schmutz J."/>
            <person name="Larimer F."/>
            <person name="Land M."/>
            <person name="Hauser L."/>
            <person name="Kyrpides N."/>
            <person name="Kim E."/>
            <person name="Boone D.R."/>
            <person name="Brockman F."/>
            <person name="Culley D."/>
            <person name="Ferry J."/>
            <person name="Gunsalus R."/>
            <person name="McInerney M.J."/>
            <person name="Morrison M."/>
            <person name="Plugge C."/>
            <person name="Rohlin L."/>
            <person name="Scholten J."/>
            <person name="Sieber J."/>
            <person name="Stams A.J.M."/>
            <person name="Worm P."/>
            <person name="Henstra A.M."/>
            <person name="Richardson P."/>
        </authorList>
    </citation>
    <scope>NUCLEOTIDE SEQUENCE [LARGE SCALE GENOMIC DNA]</scope>
    <source>
        <strain evidence="3">DSM 10017 / MPOB</strain>
    </source>
</reference>
<organism evidence="2 3">
    <name type="scientific">Syntrophobacter fumaroxidans (strain DSM 10017 / MPOB)</name>
    <dbReference type="NCBI Taxonomy" id="335543"/>
    <lineage>
        <taxon>Bacteria</taxon>
        <taxon>Pseudomonadati</taxon>
        <taxon>Thermodesulfobacteriota</taxon>
        <taxon>Syntrophobacteria</taxon>
        <taxon>Syntrophobacterales</taxon>
        <taxon>Syntrophobacteraceae</taxon>
        <taxon>Syntrophobacter</taxon>
    </lineage>
</organism>
<evidence type="ECO:0000313" key="3">
    <source>
        <dbReference type="Proteomes" id="UP000001784"/>
    </source>
</evidence>
<dbReference type="KEGG" id="sfu:Sfum_2506"/>
<dbReference type="AlphaFoldDB" id="A0LL82"/>
<keyword evidence="1" id="KW-0175">Coiled coil</keyword>
<sequence>MTLEEAQHAMNEEKILAARIQARQEAGEKIAEAELEARRNRLEEIAAELARLKTEPTPVERAVDALKKFTERFVERESKCRSEVFGLESDLEELRRQHSTLMYAGEPTDEIVKKYQKAEAKLAEAKSALSLVSEWRIREAAKIRKLEHHIAAAYQRELEDDFNALQAHRVKIAEARQKYIALVVEAFKMNHRAADKAVEGLRFGRFPVPGFRNLEAQEIEVTLKDLHVAAGKPYSIQVIWAQVKNPRR</sequence>
<evidence type="ECO:0000313" key="2">
    <source>
        <dbReference type="EMBL" id="ABK18184.1"/>
    </source>
</evidence>
<accession>A0LL82</accession>
<name>A0LL82_SYNFM</name>
<dbReference type="HOGENOM" id="CLU_1119712_0_0_7"/>
<dbReference type="Proteomes" id="UP000001784">
    <property type="component" value="Chromosome"/>
</dbReference>
<protein>
    <submittedName>
        <fullName evidence="2">Uncharacterized protein</fullName>
    </submittedName>
</protein>
<dbReference type="InParanoid" id="A0LL82"/>
<feature type="coiled-coil region" evidence="1">
    <location>
        <begin position="3"/>
        <end position="55"/>
    </location>
</feature>
<proteinExistence type="predicted"/>
<keyword evidence="3" id="KW-1185">Reference proteome</keyword>